<feature type="region of interest" description="Disordered" evidence="5">
    <location>
        <begin position="2193"/>
        <end position="2273"/>
    </location>
</feature>
<dbReference type="Pfam" id="PF04650">
    <property type="entry name" value="YSIRK_signal"/>
    <property type="match status" value="1"/>
</dbReference>
<dbReference type="InterPro" id="IPR045474">
    <property type="entry name" value="GEVED"/>
</dbReference>
<feature type="region of interest" description="Disordered" evidence="5">
    <location>
        <begin position="1081"/>
        <end position="1121"/>
    </location>
</feature>
<dbReference type="PATRIC" id="fig|28037.99.peg.1342"/>
<keyword evidence="1" id="KW-0134">Cell wall</keyword>
<protein>
    <submittedName>
        <fullName evidence="8">LPXTG-motif cell wall anchor domain protein</fullName>
    </submittedName>
</protein>
<dbReference type="Pfam" id="PF00746">
    <property type="entry name" value="Gram_pos_anchor"/>
    <property type="match status" value="1"/>
</dbReference>
<dbReference type="Pfam" id="PF19076">
    <property type="entry name" value="CshA_repeat"/>
    <property type="match status" value="10"/>
</dbReference>
<accession>A0A081PNB0</accession>
<evidence type="ECO:0000313" key="9">
    <source>
        <dbReference type="Proteomes" id="UP000028093"/>
    </source>
</evidence>
<dbReference type="RefSeq" id="WP_033682175.1">
    <property type="nucleotide sequence ID" value="NZ_JPFT01000007.1"/>
</dbReference>
<feature type="region of interest" description="Disordered" evidence="5">
    <location>
        <begin position="60"/>
        <end position="80"/>
    </location>
</feature>
<feature type="region of interest" description="Disordered" evidence="5">
    <location>
        <begin position="1987"/>
        <end position="2022"/>
    </location>
</feature>
<dbReference type="InterPro" id="IPR026395">
    <property type="entry name" value="CshA_fibril"/>
</dbReference>
<evidence type="ECO:0000256" key="5">
    <source>
        <dbReference type="SAM" id="MobiDB-lite"/>
    </source>
</evidence>
<evidence type="ECO:0000256" key="4">
    <source>
        <dbReference type="ARBA" id="ARBA00023088"/>
    </source>
</evidence>
<comment type="caution">
    <text evidence="8">The sequence shown here is derived from an EMBL/GenBank/DDBJ whole genome shotgun (WGS) entry which is preliminary data.</text>
</comment>
<keyword evidence="6" id="KW-1133">Transmembrane helix</keyword>
<evidence type="ECO:0000256" key="1">
    <source>
        <dbReference type="ARBA" id="ARBA00022512"/>
    </source>
</evidence>
<evidence type="ECO:0000256" key="2">
    <source>
        <dbReference type="ARBA" id="ARBA00022525"/>
    </source>
</evidence>
<gene>
    <name evidence="8" type="ORF">SK1126_1430</name>
</gene>
<feature type="transmembrane region" description="Helical" evidence="6">
    <location>
        <begin position="21"/>
        <end position="39"/>
    </location>
</feature>
<feature type="region of interest" description="Disordered" evidence="5">
    <location>
        <begin position="970"/>
        <end position="1005"/>
    </location>
</feature>
<feature type="compositionally biased region" description="Basic and acidic residues" evidence="5">
    <location>
        <begin position="181"/>
        <end position="206"/>
    </location>
</feature>
<feature type="compositionally biased region" description="Basic and acidic residues" evidence="5">
    <location>
        <begin position="2065"/>
        <end position="2104"/>
    </location>
</feature>
<dbReference type="InterPro" id="IPR005877">
    <property type="entry name" value="YSIRK_signal_dom"/>
</dbReference>
<feature type="compositionally biased region" description="Low complexity" evidence="5">
    <location>
        <begin position="1081"/>
        <end position="1102"/>
    </location>
</feature>
<feature type="domain" description="Gram-positive cocci surface proteins LPxTG" evidence="7">
    <location>
        <begin position="2317"/>
        <end position="2350"/>
    </location>
</feature>
<dbReference type="NCBIfam" id="TIGR01167">
    <property type="entry name" value="LPXTG_anchor"/>
    <property type="match status" value="1"/>
</dbReference>
<sequence length="2350" mass="249697">MKGKQQQDFRVEKYIRYGIRKYSFGAASVAIAAGLMFLGNGAVSATEVQGTEASVAVTTAPANQADSNKDKETVKPETKVEEAKPEVKVQEAKKVNKAVLEASIATLESKLSTAKYADATVVSSAKEVLATAKATLAKADASQADVDAQAETVSALSTVVTESNTAGFDKKQAAEKEVAKAEAEKKATPAEKTLSEAKSALDKASSEADVTNRLAKSELSKKEVKEENKAAVEAAVAKNQAVLAETKTLLADKSVTKEQVDAQLERLNESILAVYNELKNAGIGRDGKFAVNLAEAQTTALVDNSTELGKKWLEDHGYSSLADVPIKTDKKEIAKLNDQIQWLDFGDNAAWENREANGQLKVGSVYTKELIPGYIVKLTVKELKPFESTEVYKNRVAGTEHAASYDPNKENKFNQPTGIGGSAQTRYTNIKASGIDTGSAKTTIAGTKADGKPGDGQAAGVLFSVSATYNGKPVKPGIVMASGEDISSGSLEAEIYTTNGTPWELAGVLGNDKQNKPYKPVTEFKRFNTNVPITNWNTPEFEKALKAGVFSTKDAATAGLGSQVFGAYSNGGNYANPIVSTANVSEVGLYIMAGGQQSSMIGVKFSDFGDLPESYGAAEHYLRTQAVDYITKATKQIQQPYLGKVKADIDSVSGTRVRGIDSDDTKEQADEGVAQLIAPEDVHTNVDNGEPEVKLVQGQDNTYRVKVLASPNGNDDYTGTVAPAYVRGFIDFNGNGKFDKGEESDIVEVTQKDQVVELVFRNTQVIDTTKDVVNFRTRIATDKSQVEKAIGIAYSGEVEDNQIQVALPPRGDKEETTGKQGETQSVGIEFRTRPLGDDASDLGSNNGKTTFNSYGKINYTEQSNVISAETTKKAQGGVKIVDGDNLVDTLKVPGQGTYTVTEDKVIFTPEANFVGRADGIVLRAVDSNGASTGWTALTDQHGLENINDGSHSATKKTMDAVYIPTVTPKEITADPETSTDVQGKAQKKTPTFTAGADTENPTSVTPSAQYPAKLVDPATGQPTDAPSVTVEGQGTYTINPTTGEVTFQPLPNFTGTATGIGVSLTAPVGQDKDGNPVTATATTTYTPTVTPVTPTADPATSTGIQGETQKGTPTFTEGNSEVPIKENSHKLLDKEGNEVPAGQTTPAYAEDGVTPVGTYSIDPATGEVTFTPTDKSYTGKVTPAKVQAEDKNGTKVKTTYTPTIVGVTPTAEPAKSVDVQGATQENTVSFAPGKTTIAGEEKSVDIDPATYTLLGEDGQPATEVPAKDPEGNVIGKYTLKTVDGKAVAVFEPTDKTYSGEVQPVRIQAKDKNGTAVETTYTPLITPVTPTAEPAKSEAIQGDVQKGTPTFAPGDTIAPIKENSYKLLDKEGNEVPAGQTTPAYAEDGVTPVGTYSIDPATGEVTFTPTDKSYTGKVTPANVQAEDTNGTKVSTTYTPSIIPAQPEAEPAKSVDVQGATQTGKPVFQGGTAMVNGEEKTVEIDDTVPAKLVDPKTGEQVDSVTVEGEGTYTVAPDGTVTFKPEPQFTGVAKGVEVVRQDKNGTPAKATYTPEVKPVTPTGTDAVTEDIQGSTQTGKPEFKGGTVTIDGKEKTVEINEDKPAKLVDPKTGDPVDSVTIDGEGTYTVAPDGTVTFTPEKNFTGKGTGVTVQREDKNGTPVTATYTPVVKKAIPTGTDAVTEDIQGSTQTGKPTFEGGKVTVNGEEKTVEINEDKPAKLVDPKTGDPVDSVTIEGEGTYTVSPDGTVTFTPEKNFTGKGTGVTVQREDKNGTPVKATYTPVVKPATPTSSDVITTNVQGATQEGTPTFEGGKVTVNGEEKTVEIDETVKPTFEDGTTEKNVPGEGTYTIDENGKVTFTPEKTFTGQATGVTVKRVDKNGTPITAKYTPVVVPVTPTSKDSESEGPKGQPQSGTPTFEGGKVTINGKEVPVEIDETVKPTFDDGTTEKKVPGEGTYTIDKDGKVTFTPEPNFVGKAKGVTVKRVDKNGTPVTAKYTPTVRPDTSFVDKDGNPLSPTEDGTKPSKDIPGYKIVKTEVDEKGNTKHIYEKVTTTHKDKDGNVIPGTTTEEGTTPKKDIPGYRFVETKKLPNGDTEHVYEKVKTSHKDKDGNEIPNYPTEDGEQPKKDIPGYRFVETKKLPNGDTEHVYEKVKTSHKDKDGNEIPNYPTEDGENPKKDIPGYRFVETKKLPNGDIEHVYEKVKTSFKDKEGNEIPGNPSEDGEQPKKDIPGYRFVETKKLPNGDTEHVYEKVKTSFKDKEGNEIPGNPSEDGEQPKKDIPGYRFVETKKLPNGDTVHVYEKIIPSVKPEPAKPSKPAPAKPAKELPNTGTEDHSSLAALGLLGVLSGFGLVARKKKED</sequence>
<evidence type="ECO:0000256" key="6">
    <source>
        <dbReference type="SAM" id="Phobius"/>
    </source>
</evidence>
<proteinExistence type="predicted"/>
<feature type="compositionally biased region" description="Basic and acidic residues" evidence="5">
    <location>
        <begin position="2193"/>
        <end position="2204"/>
    </location>
</feature>
<name>A0A081PNB0_STRMT</name>
<organism evidence="8 9">
    <name type="scientific">Streptococcus mitis</name>
    <dbReference type="NCBI Taxonomy" id="28037"/>
    <lineage>
        <taxon>Bacteria</taxon>
        <taxon>Bacillati</taxon>
        <taxon>Bacillota</taxon>
        <taxon>Bacilli</taxon>
        <taxon>Lactobacillales</taxon>
        <taxon>Streptococcaceae</taxon>
        <taxon>Streptococcus</taxon>
        <taxon>Streptococcus mitis group</taxon>
    </lineage>
</organism>
<feature type="compositionally biased region" description="Basic and acidic residues" evidence="5">
    <location>
        <begin position="2215"/>
        <end position="2254"/>
    </location>
</feature>
<keyword evidence="6" id="KW-0472">Membrane</keyword>
<feature type="region of interest" description="Disordered" evidence="5">
    <location>
        <begin position="2296"/>
        <end position="2324"/>
    </location>
</feature>
<feature type="compositionally biased region" description="Polar residues" evidence="5">
    <location>
        <begin position="1103"/>
        <end position="1119"/>
    </location>
</feature>
<dbReference type="Pfam" id="PF18877">
    <property type="entry name" value="SSSPR-51"/>
    <property type="match status" value="6"/>
</dbReference>
<dbReference type="NCBIfam" id="TIGR01168">
    <property type="entry name" value="YSIRK_signal"/>
    <property type="match status" value="1"/>
</dbReference>
<dbReference type="InterPro" id="IPR019931">
    <property type="entry name" value="LPXTG_anchor"/>
</dbReference>
<keyword evidence="4" id="KW-0572">Peptidoglycan-anchor</keyword>
<feature type="region of interest" description="Disordered" evidence="5">
    <location>
        <begin position="2049"/>
        <end position="2172"/>
    </location>
</feature>
<dbReference type="InterPro" id="IPR027579">
    <property type="entry name" value="SSSPR51_Rpt"/>
</dbReference>
<feature type="region of interest" description="Disordered" evidence="5">
    <location>
        <begin position="1888"/>
        <end position="1917"/>
    </location>
</feature>
<dbReference type="PROSITE" id="PS50847">
    <property type="entry name" value="GRAM_POS_ANCHORING"/>
    <property type="match status" value="1"/>
</dbReference>
<feature type="region of interest" description="Disordered" evidence="5">
    <location>
        <begin position="181"/>
        <end position="207"/>
    </location>
</feature>
<evidence type="ECO:0000256" key="3">
    <source>
        <dbReference type="ARBA" id="ARBA00022729"/>
    </source>
</evidence>
<keyword evidence="6" id="KW-0812">Transmembrane</keyword>
<evidence type="ECO:0000313" key="8">
    <source>
        <dbReference type="EMBL" id="KEQ32183.1"/>
    </source>
</evidence>
<dbReference type="NCBIfam" id="TIGR04308">
    <property type="entry name" value="repeat_SSSPR51"/>
    <property type="match status" value="6"/>
</dbReference>
<dbReference type="Pfam" id="PF20009">
    <property type="entry name" value="GEVED"/>
    <property type="match status" value="1"/>
</dbReference>
<reference evidence="8 9" key="1">
    <citation type="submission" date="2014-05" db="EMBL/GenBank/DDBJ databases">
        <authorList>
            <person name="Daugherty S.C."/>
            <person name="Tallon L.J."/>
            <person name="Sadzewicz L."/>
            <person name="Kilian M."/>
            <person name="Tettelin H."/>
        </authorList>
    </citation>
    <scope>NUCLEOTIDE SEQUENCE [LARGE SCALE GENOMIC DNA]</scope>
    <source>
        <strain evidence="8 9">SK1126</strain>
    </source>
</reference>
<keyword evidence="2" id="KW-0964">Secreted</keyword>
<feature type="compositionally biased region" description="Basic and acidic residues" evidence="5">
    <location>
        <begin position="67"/>
        <end position="80"/>
    </location>
</feature>
<dbReference type="EMBL" id="JPFT01000007">
    <property type="protein sequence ID" value="KEQ32183.1"/>
    <property type="molecule type" value="Genomic_DNA"/>
</dbReference>
<feature type="compositionally biased region" description="Basic and acidic residues" evidence="5">
    <location>
        <begin position="2115"/>
        <end position="2154"/>
    </location>
</feature>
<keyword evidence="3" id="KW-0732">Signal</keyword>
<dbReference type="NCBIfam" id="TIGR04225">
    <property type="entry name" value="CshA_fibril_rpt"/>
    <property type="match status" value="10"/>
</dbReference>
<dbReference type="Proteomes" id="UP000028093">
    <property type="component" value="Unassembled WGS sequence"/>
</dbReference>
<evidence type="ECO:0000259" key="7">
    <source>
        <dbReference type="PROSITE" id="PS50847"/>
    </source>
</evidence>